<dbReference type="AlphaFoldDB" id="A0A3S0CMU3"/>
<comment type="caution">
    <text evidence="2">The sequence shown here is derived from an EMBL/GenBank/DDBJ whole genome shotgun (WGS) entry which is preliminary data.</text>
</comment>
<evidence type="ECO:0000259" key="1">
    <source>
        <dbReference type="SMART" id="SM00464"/>
    </source>
</evidence>
<keyword evidence="2" id="KW-0645">Protease</keyword>
<dbReference type="SUPFAM" id="SSF88697">
    <property type="entry name" value="PUA domain-like"/>
    <property type="match status" value="1"/>
</dbReference>
<protein>
    <submittedName>
        <fullName evidence="2">ATP-dependent protease</fullName>
    </submittedName>
</protein>
<dbReference type="InterPro" id="IPR046336">
    <property type="entry name" value="Lon_prtase_N_sf"/>
</dbReference>
<name>A0A3S0CMU3_9FLAO</name>
<dbReference type="InterPro" id="IPR015947">
    <property type="entry name" value="PUA-like_sf"/>
</dbReference>
<dbReference type="Pfam" id="PF02190">
    <property type="entry name" value="LON_substr_bdg"/>
    <property type="match status" value="1"/>
</dbReference>
<organism evidence="2 3">
    <name type="scientific">Arenibacter aquaticus</name>
    <dbReference type="NCBI Taxonomy" id="2489054"/>
    <lineage>
        <taxon>Bacteria</taxon>
        <taxon>Pseudomonadati</taxon>
        <taxon>Bacteroidota</taxon>
        <taxon>Flavobacteriia</taxon>
        <taxon>Flavobacteriales</taxon>
        <taxon>Flavobacteriaceae</taxon>
        <taxon>Arenibacter</taxon>
    </lineage>
</organism>
<evidence type="ECO:0000313" key="3">
    <source>
        <dbReference type="Proteomes" id="UP000267585"/>
    </source>
</evidence>
<dbReference type="SMART" id="SM00464">
    <property type="entry name" value="LON"/>
    <property type="match status" value="1"/>
</dbReference>
<keyword evidence="3" id="KW-1185">Reference proteome</keyword>
<proteinExistence type="predicted"/>
<dbReference type="InterPro" id="IPR003111">
    <property type="entry name" value="Lon_prtase_N"/>
</dbReference>
<dbReference type="Proteomes" id="UP000267585">
    <property type="component" value="Unassembled WGS sequence"/>
</dbReference>
<feature type="domain" description="Lon N-terminal" evidence="1">
    <location>
        <begin position="2"/>
        <end position="178"/>
    </location>
</feature>
<dbReference type="OrthoDB" id="25394at2"/>
<dbReference type="Gene3D" id="2.30.130.40">
    <property type="entry name" value="LON domain-like"/>
    <property type="match status" value="1"/>
</dbReference>
<dbReference type="GO" id="GO:0008233">
    <property type="term" value="F:peptidase activity"/>
    <property type="evidence" value="ECO:0007669"/>
    <property type="project" value="UniProtKB-KW"/>
</dbReference>
<dbReference type="GO" id="GO:0006508">
    <property type="term" value="P:proteolysis"/>
    <property type="evidence" value="ECO:0007669"/>
    <property type="project" value="UniProtKB-KW"/>
</dbReference>
<sequence length="212" mass="24603">MLIPLFPLPSVFFPGEQVALHIFEERYKQLILDIKETTGTFGVPVYIEGSIVYGTELRLDKIIKTYDTGEMDIICIAVRSFKIISFYKTMGNKLYAGGEVYFLNYMDDSVASLRENVLRLILELYKLMGVSIVNLTKDNFDIYLLIHKIGLSLAQEYKLLQMTYESERLLFIKEHLINTIQVLEQVNQSKEMIGMNGHFKNFDPIDFKDFKL</sequence>
<reference evidence="2 3" key="1">
    <citation type="submission" date="2018-11" db="EMBL/GenBank/DDBJ databases">
        <title>Arenibacter aquaticus sp.nov., a marine bacterium isolated from surface seawater in the South China Sea.</title>
        <authorList>
            <person name="Guo J."/>
            <person name="Sun J."/>
        </authorList>
    </citation>
    <scope>NUCLEOTIDE SEQUENCE [LARGE SCALE GENOMIC DNA]</scope>
    <source>
        <strain evidence="2 3">GUO666</strain>
    </source>
</reference>
<dbReference type="EMBL" id="RQPJ01000006">
    <property type="protein sequence ID" value="RTE53215.1"/>
    <property type="molecule type" value="Genomic_DNA"/>
</dbReference>
<keyword evidence="2" id="KW-0378">Hydrolase</keyword>
<evidence type="ECO:0000313" key="2">
    <source>
        <dbReference type="EMBL" id="RTE53215.1"/>
    </source>
</evidence>
<accession>A0A3S0CMU3</accession>
<gene>
    <name evidence="2" type="ORF">EHW67_12085</name>
</gene>
<dbReference type="RefSeq" id="WP_126162651.1">
    <property type="nucleotide sequence ID" value="NZ_RQPJ01000006.1"/>
</dbReference>